<sequence length="48" mass="5545">MANNKWLILDCNYLCHRAAHSTRDLSYKGVATGVIYGFLRDVLLFQEK</sequence>
<evidence type="ECO:0008006" key="2">
    <source>
        <dbReference type="Google" id="ProtNLM"/>
    </source>
</evidence>
<comment type="caution">
    <text evidence="1">The sequence shown here is derived from an EMBL/GenBank/DDBJ whole genome shotgun (WGS) entry which is preliminary data.</text>
</comment>
<proteinExistence type="predicted"/>
<name>X1DYB0_9ZZZZ</name>
<protein>
    <recommendedName>
        <fullName evidence="2">5'-3' exonuclease alpha-helical arch N-terminal domain-containing protein</fullName>
    </recommendedName>
</protein>
<dbReference type="AlphaFoldDB" id="X1DYB0"/>
<dbReference type="Gene3D" id="3.40.50.1010">
    <property type="entry name" value="5'-nuclease"/>
    <property type="match status" value="1"/>
</dbReference>
<dbReference type="EMBL" id="BART01039359">
    <property type="protein sequence ID" value="GAH13180.1"/>
    <property type="molecule type" value="Genomic_DNA"/>
</dbReference>
<reference evidence="1" key="1">
    <citation type="journal article" date="2014" name="Front. Microbiol.">
        <title>High frequency of phylogenetically diverse reductive dehalogenase-homologous genes in deep subseafloor sedimentary metagenomes.</title>
        <authorList>
            <person name="Kawai M."/>
            <person name="Futagami T."/>
            <person name="Toyoda A."/>
            <person name="Takaki Y."/>
            <person name="Nishi S."/>
            <person name="Hori S."/>
            <person name="Arai W."/>
            <person name="Tsubouchi T."/>
            <person name="Morono Y."/>
            <person name="Uchiyama I."/>
            <person name="Ito T."/>
            <person name="Fujiyama A."/>
            <person name="Inagaki F."/>
            <person name="Takami H."/>
        </authorList>
    </citation>
    <scope>NUCLEOTIDE SEQUENCE</scope>
    <source>
        <strain evidence="1">Expedition CK06-06</strain>
    </source>
</reference>
<gene>
    <name evidence="1" type="ORF">S01H4_64736</name>
</gene>
<organism evidence="1">
    <name type="scientific">marine sediment metagenome</name>
    <dbReference type="NCBI Taxonomy" id="412755"/>
    <lineage>
        <taxon>unclassified sequences</taxon>
        <taxon>metagenomes</taxon>
        <taxon>ecological metagenomes</taxon>
    </lineage>
</organism>
<evidence type="ECO:0000313" key="1">
    <source>
        <dbReference type="EMBL" id="GAH13180.1"/>
    </source>
</evidence>
<feature type="non-terminal residue" evidence="1">
    <location>
        <position position="48"/>
    </location>
</feature>
<accession>X1DYB0</accession>